<dbReference type="Proteomes" id="UP001056384">
    <property type="component" value="Chromosome 2"/>
</dbReference>
<dbReference type="EMBL" id="CP099419">
    <property type="protein sequence ID" value="USW48998.1"/>
    <property type="molecule type" value="Genomic_DNA"/>
</dbReference>
<evidence type="ECO:0000313" key="3">
    <source>
        <dbReference type="Proteomes" id="UP001056384"/>
    </source>
</evidence>
<feature type="region of interest" description="Disordered" evidence="1">
    <location>
        <begin position="159"/>
        <end position="368"/>
    </location>
</feature>
<dbReference type="AlphaFoldDB" id="A0A9Q9AL63"/>
<feature type="compositionally biased region" description="Basic and acidic residues" evidence="1">
    <location>
        <begin position="176"/>
        <end position="190"/>
    </location>
</feature>
<feature type="compositionally biased region" description="Low complexity" evidence="1">
    <location>
        <begin position="316"/>
        <end position="326"/>
    </location>
</feature>
<evidence type="ECO:0000313" key="2">
    <source>
        <dbReference type="EMBL" id="USW48998.1"/>
    </source>
</evidence>
<protein>
    <recommendedName>
        <fullName evidence="4">Glycine zipper 2TM domain-containing protein</fullName>
    </recommendedName>
</protein>
<organism evidence="2 3">
    <name type="scientific">Septoria linicola</name>
    <dbReference type="NCBI Taxonomy" id="215465"/>
    <lineage>
        <taxon>Eukaryota</taxon>
        <taxon>Fungi</taxon>
        <taxon>Dikarya</taxon>
        <taxon>Ascomycota</taxon>
        <taxon>Pezizomycotina</taxon>
        <taxon>Dothideomycetes</taxon>
        <taxon>Dothideomycetidae</taxon>
        <taxon>Mycosphaerellales</taxon>
        <taxon>Mycosphaerellaceae</taxon>
        <taxon>Septoria</taxon>
    </lineage>
</organism>
<accession>A0A9Q9AL63</accession>
<evidence type="ECO:0000256" key="1">
    <source>
        <dbReference type="SAM" id="MobiDB-lite"/>
    </source>
</evidence>
<feature type="compositionally biased region" description="Polar residues" evidence="1">
    <location>
        <begin position="356"/>
        <end position="366"/>
    </location>
</feature>
<proteinExistence type="predicted"/>
<feature type="compositionally biased region" description="Low complexity" evidence="1">
    <location>
        <begin position="58"/>
        <end position="69"/>
    </location>
</feature>
<name>A0A9Q9AL63_9PEZI</name>
<reference evidence="2" key="1">
    <citation type="submission" date="2022-06" db="EMBL/GenBank/DDBJ databases">
        <title>Complete genome sequences of two strains of the flax pathogen Septoria linicola.</title>
        <authorList>
            <person name="Lapalu N."/>
            <person name="Simon A."/>
            <person name="Demenou B."/>
            <person name="Paumier D."/>
            <person name="Guillot M.-P."/>
            <person name="Gout L."/>
            <person name="Valade R."/>
        </authorList>
    </citation>
    <scope>NUCLEOTIDE SEQUENCE</scope>
    <source>
        <strain evidence="2">SE15195</strain>
    </source>
</reference>
<sequence>MEGVVENVGEFTNYIVNKHFDSGWDRARKYINGKKVEDVYRPVKVPRSLRPESQAPRSKQASTHSSSSSAGEHRTGLRSASQGQKYRVRSSDFDRGGTAVGRSTQLVAVRNSQVATFPASRKQQAALLAPATRGTFADDCDTTELIRTQEAHHQRVLEEYEDEPDDPTRNPASVLPDKDLWTLQKYEKSTKQLSSAGSRRDSGMASGYNDDYRGNTQYQAETRSRSAQPPPRSRYYDDDDSDYDERTGRKYDGGGRGYGDRDDRDYDRYVETTERYRGPPVDRRGPDRRESYGRSEYAESYAAGAVARRSDPNLNRSQVSRRPQSSRGRDRDRSYSRSPSRSRSRSRSKDKGIQERITSQFDTSSRGLGVGLAGAVAGGLAGRQFGQKHRQRDIIIGAVVGGLLANAGENRWSEYQEEKKRDQEGMRYDGRSRSQGR</sequence>
<evidence type="ECO:0008006" key="4">
    <source>
        <dbReference type="Google" id="ProtNLM"/>
    </source>
</evidence>
<feature type="region of interest" description="Disordered" evidence="1">
    <location>
        <begin position="42"/>
        <end position="98"/>
    </location>
</feature>
<feature type="compositionally biased region" description="Basic and acidic residues" evidence="1">
    <location>
        <begin position="244"/>
        <end position="297"/>
    </location>
</feature>
<gene>
    <name evidence="2" type="ORF">Slin15195_G023170</name>
</gene>
<keyword evidence="3" id="KW-1185">Reference proteome</keyword>
<feature type="region of interest" description="Disordered" evidence="1">
    <location>
        <begin position="414"/>
        <end position="437"/>
    </location>
</feature>